<keyword evidence="12 22" id="KW-0068">Autocatalytic cleavage</keyword>
<evidence type="ECO:0000256" key="23">
    <source>
        <dbReference type="SAM" id="SignalP"/>
    </source>
</evidence>
<dbReference type="GO" id="GO:0016740">
    <property type="term" value="F:transferase activity"/>
    <property type="evidence" value="ECO:0007669"/>
    <property type="project" value="UniProtKB-KW"/>
</dbReference>
<evidence type="ECO:0000256" key="20">
    <source>
        <dbReference type="PIRSR" id="PIRSR009400-1"/>
    </source>
</evidence>
<dbReference type="GO" id="GO:0005615">
    <property type="term" value="C:extracellular space"/>
    <property type="evidence" value="ECO:0007669"/>
    <property type="project" value="TreeGrafter"/>
</dbReference>
<feature type="binding site" evidence="21">
    <location>
        <position position="143"/>
    </location>
    <ligand>
        <name>Ca(2+)</name>
        <dbReference type="ChEBI" id="CHEBI:29108"/>
        <label>2</label>
    </ligand>
</feature>
<evidence type="ECO:0000256" key="3">
    <source>
        <dbReference type="ARBA" id="ARBA00010649"/>
    </source>
</evidence>
<keyword evidence="13 21" id="KW-0106">Calcium</keyword>
<dbReference type="InterPro" id="IPR036844">
    <property type="entry name" value="Hint_dom_sf"/>
</dbReference>
<evidence type="ECO:0000259" key="25">
    <source>
        <dbReference type="SMART" id="SM00306"/>
    </source>
</evidence>
<feature type="site" description="Involved in cholesterol transfer" evidence="20">
    <location>
        <position position="257"/>
    </location>
</feature>
<feature type="binding site" evidence="21">
    <location>
        <position position="196"/>
    </location>
    <ligand>
        <name>Zn(2+)</name>
        <dbReference type="ChEBI" id="CHEBI:29105"/>
    </ligand>
</feature>
<dbReference type="GO" id="GO:0000139">
    <property type="term" value="C:Golgi membrane"/>
    <property type="evidence" value="ECO:0007669"/>
    <property type="project" value="UniProtKB-SubCell"/>
</dbReference>
<sequence length="448" mass="50187">MVNAKIARTRFELRWILVCLVLLSFWLPSLGTGLAEGCGPGRGSNRRIRPRKLTPLVFKQHVPNVSENTLPASGLSEGRVSRHDTRFRDLVPNYNQDIIFKDEEGTGADRLMTQRCKEKLNTLAISVMNQWPGVKLRVTEGWDEEGKHATDSLHYEGRAVDVTTSDRDRSKYGMLARLAVEAGFDWVYYESRSHIHCSVKSESSLAGKSGGCFPGRSIVRTEDGFNKRLDQLEIGERIAALDSAGKIVYSEVIAFLDRSPEERRQFVRITTASGRALTLTPSHLVPVSLESGSTTEFAAKVRVGDQILVRESDRGVETLRWDRVASTRLVIEKGIFAPLTTEGTVLVDDVVASCYAVVDSQFVAHSAFLPMRIWTNIKSGVARIARIFVAPLSAWSEFRPGIGEDHEVKYPENTPSINAMRFQPRGIHWYASMLYTVSFYVLPTDMLY</sequence>
<keyword evidence="21" id="KW-0862">Zinc</keyword>
<dbReference type="InterPro" id="IPR009045">
    <property type="entry name" value="Zn_M74/Hedgehog-like"/>
</dbReference>
<feature type="binding site" evidence="21">
    <location>
        <position position="161"/>
    </location>
    <ligand>
        <name>Zn(2+)</name>
        <dbReference type="ChEBI" id="CHEBI:29105"/>
    </ligand>
</feature>
<evidence type="ECO:0000256" key="19">
    <source>
        <dbReference type="ARBA" id="ARBA00048589"/>
    </source>
</evidence>
<name>A0A6J0BIH1_NEOLC</name>
<evidence type="ECO:0000256" key="4">
    <source>
        <dbReference type="ARBA" id="ARBA00022473"/>
    </source>
</evidence>
<dbReference type="GO" id="GO:0048731">
    <property type="term" value="P:system development"/>
    <property type="evidence" value="ECO:0007669"/>
    <property type="project" value="UniProtKB-ARBA"/>
</dbReference>
<dbReference type="InterPro" id="IPR003586">
    <property type="entry name" value="Hint_dom_C"/>
</dbReference>
<evidence type="ECO:0000256" key="7">
    <source>
        <dbReference type="ARBA" id="ARBA00022679"/>
    </source>
</evidence>
<dbReference type="PROSITE" id="PS50817">
    <property type="entry name" value="INTEIN_N_TER"/>
    <property type="match status" value="1"/>
</dbReference>
<evidence type="ECO:0000256" key="18">
    <source>
        <dbReference type="ARBA" id="ARBA00045369"/>
    </source>
</evidence>
<dbReference type="InterPro" id="IPR001657">
    <property type="entry name" value="Hedgehog"/>
</dbReference>
<dbReference type="GO" id="GO:0016540">
    <property type="term" value="P:protein autoprocessing"/>
    <property type="evidence" value="ECO:0007669"/>
    <property type="project" value="InterPro"/>
</dbReference>
<keyword evidence="11 22" id="KW-0378">Hydrolase</keyword>
<evidence type="ECO:0000256" key="17">
    <source>
        <dbReference type="ARBA" id="ARBA00023301"/>
    </source>
</evidence>
<dbReference type="InterPro" id="IPR006141">
    <property type="entry name" value="Intein_N"/>
</dbReference>
<keyword evidence="4 22" id="KW-0217">Developmental protein</keyword>
<evidence type="ECO:0000313" key="26">
    <source>
        <dbReference type="Proteomes" id="UP000829291"/>
    </source>
</evidence>
<keyword evidence="17" id="KW-0504">Morphogen</keyword>
<dbReference type="RefSeq" id="XP_015514560.1">
    <property type="nucleotide sequence ID" value="XM_015659074.2"/>
</dbReference>
<keyword evidence="6 22" id="KW-0645">Protease</keyword>
<dbReference type="InterPro" id="IPR003587">
    <property type="entry name" value="Hint_dom_N"/>
</dbReference>
<dbReference type="Gene3D" id="2.170.16.10">
    <property type="entry name" value="Hedgehog/Intein (Hint) domain"/>
    <property type="match status" value="1"/>
</dbReference>
<feature type="binding site" evidence="21">
    <location>
        <position position="140"/>
    </location>
    <ligand>
        <name>Ca(2+)</name>
        <dbReference type="ChEBI" id="CHEBI:29108"/>
        <label>1</label>
    </ligand>
</feature>
<dbReference type="GO" id="GO:0009653">
    <property type="term" value="P:anatomical structure morphogenesis"/>
    <property type="evidence" value="ECO:0007669"/>
    <property type="project" value="UniProtKB-KW"/>
</dbReference>
<feature type="domain" description="Hint" evidence="24">
    <location>
        <begin position="316"/>
        <end position="360"/>
    </location>
</feature>
<dbReference type="Pfam" id="PF01079">
    <property type="entry name" value="Hint"/>
    <property type="match status" value="1"/>
</dbReference>
<evidence type="ECO:0000256" key="9">
    <source>
        <dbReference type="ARBA" id="ARBA00022723"/>
    </source>
</evidence>
<accession>A0A6J0BIH1</accession>
<dbReference type="GO" id="GO:0005113">
    <property type="term" value="F:patched binding"/>
    <property type="evidence" value="ECO:0007669"/>
    <property type="project" value="TreeGrafter"/>
</dbReference>
<evidence type="ECO:0000256" key="16">
    <source>
        <dbReference type="ARBA" id="ARBA00023288"/>
    </source>
</evidence>
<keyword evidence="15" id="KW-0564">Palmitate</keyword>
<keyword evidence="8" id="KW-0709">Segmentation polarity protein</keyword>
<gene>
    <name evidence="27" type="primary">LOC107220465</name>
</gene>
<dbReference type="FunFam" id="2.170.16.10:FF:000001">
    <property type="entry name" value="Indian hedgehog"/>
    <property type="match status" value="1"/>
</dbReference>
<comment type="subcellular location">
    <subcellularLocation>
        <location evidence="2">Cytoplasm</location>
    </subcellularLocation>
    <subcellularLocation>
        <location evidence="1">Nucleus</location>
    </subcellularLocation>
</comment>
<dbReference type="SUPFAM" id="SSF51294">
    <property type="entry name" value="Hedgehog/intein (Hint) domain"/>
    <property type="match status" value="1"/>
</dbReference>
<organism evidence="27">
    <name type="scientific">Neodiprion lecontei</name>
    <name type="common">Redheaded pine sawfly</name>
    <dbReference type="NCBI Taxonomy" id="441921"/>
    <lineage>
        <taxon>Eukaryota</taxon>
        <taxon>Metazoa</taxon>
        <taxon>Ecdysozoa</taxon>
        <taxon>Arthropoda</taxon>
        <taxon>Hexapoda</taxon>
        <taxon>Insecta</taxon>
        <taxon>Pterygota</taxon>
        <taxon>Neoptera</taxon>
        <taxon>Endopterygota</taxon>
        <taxon>Hymenoptera</taxon>
        <taxon>Tenthredinoidea</taxon>
        <taxon>Diprionidae</taxon>
        <taxon>Diprioninae</taxon>
        <taxon>Neodiprion</taxon>
    </lineage>
</organism>
<dbReference type="OrthoDB" id="5212at2759"/>
<dbReference type="GeneID" id="107220465"/>
<feature type="binding site" evidence="21">
    <location>
        <position position="139"/>
    </location>
    <ligand>
        <name>Ca(2+)</name>
        <dbReference type="ChEBI" id="CHEBI:29108"/>
        <label>1</label>
    </ligand>
</feature>
<dbReference type="GO" id="GO:0007267">
    <property type="term" value="P:cell-cell signaling"/>
    <property type="evidence" value="ECO:0007669"/>
    <property type="project" value="InterPro"/>
</dbReference>
<feature type="chain" id="PRO_5026697495" description="Hedgehog protein" evidence="23">
    <location>
        <begin position="32"/>
        <end position="448"/>
    </location>
</feature>
<dbReference type="GO" id="GO:0005509">
    <property type="term" value="F:calcium ion binding"/>
    <property type="evidence" value="ECO:0007669"/>
    <property type="project" value="TreeGrafter"/>
</dbReference>
<keyword evidence="14 22" id="KW-0472">Membrane</keyword>
<dbReference type="InterPro" id="IPR001767">
    <property type="entry name" value="Hedgehog_Hint"/>
</dbReference>
<dbReference type="PANTHER" id="PTHR11889:SF31">
    <property type="entry name" value="PROTEIN HEDGEHOG"/>
    <property type="match status" value="1"/>
</dbReference>
<feature type="site" description="Cleavage; by autolysis" evidence="20">
    <location>
        <begin position="211"/>
        <end position="212"/>
    </location>
</feature>
<comment type="subcellular location">
    <molecule>Sonic hedgehog protein</molecule>
    <subcellularLocation>
        <location evidence="22">Endoplasmic reticulum membrane</location>
    </subcellularLocation>
    <subcellularLocation>
        <location evidence="22">Golgi apparatus membrane</location>
    </subcellularLocation>
</comment>
<dbReference type="GO" id="GO:0005886">
    <property type="term" value="C:plasma membrane"/>
    <property type="evidence" value="ECO:0007669"/>
    <property type="project" value="UniProtKB-SubCell"/>
</dbReference>
<evidence type="ECO:0000256" key="5">
    <source>
        <dbReference type="ARBA" id="ARBA00022475"/>
    </source>
</evidence>
<dbReference type="GO" id="GO:0016015">
    <property type="term" value="F:morphogen activity"/>
    <property type="evidence" value="ECO:0007669"/>
    <property type="project" value="UniProtKB-KW"/>
</dbReference>
<evidence type="ECO:0000256" key="2">
    <source>
        <dbReference type="ARBA" id="ARBA00004496"/>
    </source>
</evidence>
<dbReference type="PANTHER" id="PTHR11889">
    <property type="entry name" value="HEDGEHOG"/>
    <property type="match status" value="1"/>
</dbReference>
<keyword evidence="22" id="KW-0333">Golgi apparatus</keyword>
<comment type="catalytic activity">
    <reaction evidence="19">
        <text>glycyl-L-cysteinyl-[protein] + cholesterol + H(+) = [protein]-C-terminal glycyl cholesterol ester + N-terminal L-cysteinyl-[protein]</text>
        <dbReference type="Rhea" id="RHEA:59504"/>
        <dbReference type="Rhea" id="RHEA-COMP:12707"/>
        <dbReference type="Rhea" id="RHEA-COMP:15369"/>
        <dbReference type="Rhea" id="RHEA-COMP:15374"/>
        <dbReference type="ChEBI" id="CHEBI:15378"/>
        <dbReference type="ChEBI" id="CHEBI:16113"/>
        <dbReference type="ChEBI" id="CHEBI:65250"/>
        <dbReference type="ChEBI" id="CHEBI:143135"/>
        <dbReference type="ChEBI" id="CHEBI:143140"/>
    </reaction>
    <physiologicalReaction direction="left-to-right" evidence="19">
        <dbReference type="Rhea" id="RHEA:59505"/>
    </physiologicalReaction>
</comment>
<dbReference type="InterPro" id="IPR050387">
    <property type="entry name" value="Hedgehog_Signaling"/>
</dbReference>
<dbReference type="FunCoup" id="A0A6J0BIH1">
    <property type="interactions" value="27"/>
</dbReference>
<evidence type="ECO:0000256" key="13">
    <source>
        <dbReference type="ARBA" id="ARBA00022837"/>
    </source>
</evidence>
<reference evidence="27" key="1">
    <citation type="submission" date="2025-08" db="UniProtKB">
        <authorList>
            <consortium name="RefSeq"/>
        </authorList>
    </citation>
    <scope>IDENTIFICATION</scope>
    <source>
        <tissue evidence="27">Thorax and Abdomen</tissue>
    </source>
</reference>
<feature type="signal peptide" evidence="23">
    <location>
        <begin position="1"/>
        <end position="31"/>
    </location>
</feature>
<comment type="function">
    <molecule>Protein hedgehog N-product</molecule>
    <text evidence="22">The dually lipidated hedgehog protein N-product is a morphogen which is essential for a variety of patterning events during development.</text>
</comment>
<feature type="site" description="Essential for auto-cleavage" evidence="20">
    <location>
        <position position="283"/>
    </location>
</feature>
<dbReference type="Pfam" id="PF01085">
    <property type="entry name" value="HH_signal"/>
    <property type="match status" value="1"/>
</dbReference>
<keyword evidence="26" id="KW-1185">Reference proteome</keyword>
<dbReference type="InterPro" id="IPR000320">
    <property type="entry name" value="Hedgehog_signalling_dom"/>
</dbReference>
<dbReference type="GO" id="GO:0007367">
    <property type="term" value="P:segment polarity determination"/>
    <property type="evidence" value="ECO:0007669"/>
    <property type="project" value="UniProtKB-KW"/>
</dbReference>
<dbReference type="GO" id="GO:0001708">
    <property type="term" value="P:cell fate specification"/>
    <property type="evidence" value="ECO:0007669"/>
    <property type="project" value="TreeGrafter"/>
</dbReference>
<feature type="binding site" evidence="21">
    <location>
        <position position="104"/>
    </location>
    <ligand>
        <name>Ca(2+)</name>
        <dbReference type="ChEBI" id="CHEBI:29108"/>
        <label>1</label>
    </ligand>
</feature>
<dbReference type="PIRSF" id="PIRSF009400">
    <property type="entry name" value="Peptidase_C46"/>
    <property type="match status" value="1"/>
</dbReference>
<dbReference type="CDD" id="cd00081">
    <property type="entry name" value="Hint"/>
    <property type="match status" value="1"/>
</dbReference>
<dbReference type="Gene3D" id="3.30.1380.10">
    <property type="match status" value="1"/>
</dbReference>
<dbReference type="FunFam" id="3.30.1380.10:FF:000001">
    <property type="entry name" value="Indian hedgehog"/>
    <property type="match status" value="1"/>
</dbReference>
<feature type="binding site" evidence="21">
    <location>
        <position position="109"/>
    </location>
    <ligand>
        <name>Ca(2+)</name>
        <dbReference type="ChEBI" id="CHEBI:29108"/>
        <label>1</label>
    </ligand>
</feature>
<proteinExistence type="inferred from homology"/>
<keyword evidence="10 22" id="KW-0732">Signal</keyword>
<dbReference type="KEGG" id="nlo:107220465"/>
<evidence type="ECO:0000256" key="8">
    <source>
        <dbReference type="ARBA" id="ARBA00022716"/>
    </source>
</evidence>
<dbReference type="PRINTS" id="PR00632">
    <property type="entry name" value="SONICHHOG"/>
</dbReference>
<feature type="binding site" evidence="21">
    <location>
        <position position="140"/>
    </location>
    <ligand>
        <name>Ca(2+)</name>
        <dbReference type="ChEBI" id="CHEBI:29108"/>
        <label>2</label>
    </ligand>
</feature>
<keyword evidence="9 21" id="KW-0479">Metal-binding</keyword>
<evidence type="ECO:0000256" key="11">
    <source>
        <dbReference type="ARBA" id="ARBA00022801"/>
    </source>
</evidence>
<evidence type="ECO:0000256" key="14">
    <source>
        <dbReference type="ARBA" id="ARBA00023136"/>
    </source>
</evidence>
<dbReference type="GO" id="GO:0008233">
    <property type="term" value="F:peptidase activity"/>
    <property type="evidence" value="ECO:0007669"/>
    <property type="project" value="UniProtKB-UniRule"/>
</dbReference>
<dbReference type="SMART" id="SM00305">
    <property type="entry name" value="HintC"/>
    <property type="match status" value="1"/>
</dbReference>
<comment type="function">
    <molecule>Protein hedgehog</molecule>
    <text evidence="22">The C-terminal part of the hedgehog protein precursor displays an autoproteolysis activity that results in the cleavage of the full-length protein into two parts (N-product and C-product). In addition, the C-terminal part displays a cholesterol transferase activity that results by the covalent attachment of a cholesterol moiety to the C-terminal of the newly generated N-product.</text>
</comment>
<dbReference type="SUPFAM" id="SSF55166">
    <property type="entry name" value="Hedgehog/DD-peptidase"/>
    <property type="match status" value="1"/>
</dbReference>
<dbReference type="GO" id="GO:0010468">
    <property type="term" value="P:regulation of gene expression"/>
    <property type="evidence" value="ECO:0007669"/>
    <property type="project" value="TreeGrafter"/>
</dbReference>
<evidence type="ECO:0000313" key="27">
    <source>
        <dbReference type="RefSeq" id="XP_015514560.1"/>
    </source>
</evidence>
<keyword evidence="22" id="KW-0256">Endoplasmic reticulum</keyword>
<dbReference type="InParanoid" id="A0A6J0BIH1"/>
<keyword evidence="7" id="KW-0808">Transferase</keyword>
<dbReference type="SMART" id="SM00306">
    <property type="entry name" value="HintN"/>
    <property type="match status" value="1"/>
</dbReference>
<dbReference type="GO" id="GO:0007224">
    <property type="term" value="P:smoothened signaling pathway"/>
    <property type="evidence" value="ECO:0007669"/>
    <property type="project" value="TreeGrafter"/>
</dbReference>
<evidence type="ECO:0000256" key="6">
    <source>
        <dbReference type="ARBA" id="ARBA00022670"/>
    </source>
</evidence>
<evidence type="ECO:0000256" key="21">
    <source>
        <dbReference type="PIRSR" id="PIRSR009400-2"/>
    </source>
</evidence>
<evidence type="ECO:0000259" key="24">
    <source>
        <dbReference type="SMART" id="SM00305"/>
    </source>
</evidence>
<keyword evidence="16" id="KW-0449">Lipoprotein</keyword>
<dbReference type="AlphaFoldDB" id="A0A6J0BIH1"/>
<keyword evidence="5 22" id="KW-1003">Cell membrane</keyword>
<evidence type="ECO:0000256" key="22">
    <source>
        <dbReference type="RuleBase" id="RU280812"/>
    </source>
</evidence>
<dbReference type="GO" id="GO:0005634">
    <property type="term" value="C:nucleus"/>
    <property type="evidence" value="ECO:0007669"/>
    <property type="project" value="UniProtKB-SubCell"/>
</dbReference>
<dbReference type="GO" id="GO:0016539">
    <property type="term" value="P:intein-mediated protein splicing"/>
    <property type="evidence" value="ECO:0007669"/>
    <property type="project" value="InterPro"/>
</dbReference>
<dbReference type="Proteomes" id="UP000829291">
    <property type="component" value="Chromosome 3"/>
</dbReference>
<dbReference type="CTD" id="42737"/>
<comment type="subcellular location">
    <molecule>Protein hedgehog N-product</molecule>
    <subcellularLocation>
        <location evidence="22">Cell membrane</location>
        <topology evidence="22">Lipid-anchor</topology>
    </subcellularLocation>
</comment>
<protein>
    <recommendedName>
        <fullName evidence="22">Hedgehog protein</fullName>
    </recommendedName>
</protein>
<evidence type="ECO:0000256" key="15">
    <source>
        <dbReference type="ARBA" id="ARBA00023139"/>
    </source>
</evidence>
<evidence type="ECO:0000256" key="12">
    <source>
        <dbReference type="ARBA" id="ARBA00022813"/>
    </source>
</evidence>
<feature type="binding site" evidence="21">
    <location>
        <position position="103"/>
    </location>
    <ligand>
        <name>Ca(2+)</name>
        <dbReference type="ChEBI" id="CHEBI:29108"/>
        <label>1</label>
    </ligand>
</feature>
<feature type="site" description="Involved in auto-cleavage" evidence="20">
    <location>
        <position position="280"/>
    </location>
</feature>
<comment type="similarity">
    <text evidence="3 22">Belongs to the hedgehog family.</text>
</comment>
<feature type="binding site" evidence="21">
    <location>
        <position position="154"/>
    </location>
    <ligand>
        <name>Zn(2+)</name>
        <dbReference type="ChEBI" id="CHEBI:29105"/>
    </ligand>
</feature>
<evidence type="ECO:0000256" key="10">
    <source>
        <dbReference type="ARBA" id="ARBA00022729"/>
    </source>
</evidence>
<feature type="binding site" evidence="21">
    <location>
        <position position="104"/>
    </location>
    <ligand>
        <name>Ca(2+)</name>
        <dbReference type="ChEBI" id="CHEBI:29108"/>
        <label>2</label>
    </ligand>
</feature>
<comment type="function">
    <text evidence="18">The C-terminal part of the hedgehog protein precursor displays an autoproteolysis activity that results in the cleavage of the full-length protein into two parts (N-product and C-product). In addition, the C-terminal part displays a cholesterol transferase activity that results by the covalent attachment of a cholesterol moiety to the C-terminal of the newly generated N-product. Once cleaved, the C-product has no signaling activity and diffuses from the cell.</text>
</comment>
<feature type="domain" description="Hint" evidence="25">
    <location>
        <begin position="210"/>
        <end position="311"/>
    </location>
</feature>
<evidence type="ECO:0000256" key="1">
    <source>
        <dbReference type="ARBA" id="ARBA00004123"/>
    </source>
</evidence>
<dbReference type="GO" id="GO:0005789">
    <property type="term" value="C:endoplasmic reticulum membrane"/>
    <property type="evidence" value="ECO:0007669"/>
    <property type="project" value="UniProtKB-SubCell"/>
</dbReference>